<dbReference type="AlphaFoldDB" id="A0A2K1LBQ0"/>
<dbReference type="EMBL" id="ABEU02000001">
    <property type="protein sequence ID" value="PNR63452.1"/>
    <property type="molecule type" value="Genomic_DNA"/>
</dbReference>
<dbReference type="Gramene" id="Pp3c1_40560V3.2">
    <property type="protein sequence ID" value="PAC:32971006.CDS.1"/>
    <property type="gene ID" value="Pp3c1_40560"/>
</dbReference>
<reference evidence="3" key="3">
    <citation type="submission" date="2020-12" db="UniProtKB">
        <authorList>
            <consortium name="EnsemblPlants"/>
        </authorList>
    </citation>
    <scope>IDENTIFICATION</scope>
</reference>
<accession>A0A2K1LBQ0</accession>
<feature type="region of interest" description="Disordered" evidence="1">
    <location>
        <begin position="23"/>
        <end position="81"/>
    </location>
</feature>
<protein>
    <submittedName>
        <fullName evidence="2 3">Uncharacterized protein</fullName>
    </submittedName>
</protein>
<gene>
    <name evidence="2" type="ORF">PHYPA_001878</name>
</gene>
<dbReference type="InParanoid" id="A0A2K1LBQ0"/>
<proteinExistence type="predicted"/>
<evidence type="ECO:0000313" key="2">
    <source>
        <dbReference type="EMBL" id="PNR63452.1"/>
    </source>
</evidence>
<dbReference type="PaxDb" id="3218-PP1S424_17V6.1"/>
<feature type="compositionally biased region" description="Low complexity" evidence="1">
    <location>
        <begin position="71"/>
        <end position="81"/>
    </location>
</feature>
<evidence type="ECO:0000256" key="1">
    <source>
        <dbReference type="SAM" id="MobiDB-lite"/>
    </source>
</evidence>
<name>A0A2K1LBQ0_PHYPA</name>
<sequence>MAPVRTPSSIGFSCEVAIPSRSCHATSPSYKSGRRPPARQDISPHSSSETDPSRIMSLMSKDSGSGFAIDSPSSVGSSSVCSWPGYPGSRMGPCLKRSSVDPVFATQDMDRGLSVPGRASGRPSSSKVGAFDRTRPRAALPSSSKRKLADTMGATPRKYTGVSDRSRHNRLTLELRWHGGKFCRESDLPAEALALVHDLARMQENPGVKPERLNSDKGFLEKFIHDNPFPPS</sequence>
<evidence type="ECO:0000313" key="4">
    <source>
        <dbReference type="Proteomes" id="UP000006727"/>
    </source>
</evidence>
<organism evidence="2">
    <name type="scientific">Physcomitrium patens</name>
    <name type="common">Spreading-leaved earth moss</name>
    <name type="synonym">Physcomitrella patens</name>
    <dbReference type="NCBI Taxonomy" id="3218"/>
    <lineage>
        <taxon>Eukaryota</taxon>
        <taxon>Viridiplantae</taxon>
        <taxon>Streptophyta</taxon>
        <taxon>Embryophyta</taxon>
        <taxon>Bryophyta</taxon>
        <taxon>Bryophytina</taxon>
        <taxon>Bryopsida</taxon>
        <taxon>Funariidae</taxon>
        <taxon>Funariales</taxon>
        <taxon>Funariaceae</taxon>
        <taxon>Physcomitrium</taxon>
    </lineage>
</organism>
<dbReference type="EnsemblPlants" id="Pp3c1_40560V3.2">
    <property type="protein sequence ID" value="PAC:32971006.CDS.1"/>
    <property type="gene ID" value="Pp3c1_40560"/>
</dbReference>
<reference evidence="2 4" key="1">
    <citation type="journal article" date="2008" name="Science">
        <title>The Physcomitrella genome reveals evolutionary insights into the conquest of land by plants.</title>
        <authorList>
            <person name="Rensing S."/>
            <person name="Lang D."/>
            <person name="Zimmer A."/>
            <person name="Terry A."/>
            <person name="Salamov A."/>
            <person name="Shapiro H."/>
            <person name="Nishiyama T."/>
            <person name="Perroud P.-F."/>
            <person name="Lindquist E."/>
            <person name="Kamisugi Y."/>
            <person name="Tanahashi T."/>
            <person name="Sakakibara K."/>
            <person name="Fujita T."/>
            <person name="Oishi K."/>
            <person name="Shin-I T."/>
            <person name="Kuroki Y."/>
            <person name="Toyoda A."/>
            <person name="Suzuki Y."/>
            <person name="Hashimoto A."/>
            <person name="Yamaguchi K."/>
            <person name="Sugano A."/>
            <person name="Kohara Y."/>
            <person name="Fujiyama A."/>
            <person name="Anterola A."/>
            <person name="Aoki S."/>
            <person name="Ashton N."/>
            <person name="Barbazuk W.B."/>
            <person name="Barker E."/>
            <person name="Bennetzen J."/>
            <person name="Bezanilla M."/>
            <person name="Blankenship R."/>
            <person name="Cho S.H."/>
            <person name="Dutcher S."/>
            <person name="Estelle M."/>
            <person name="Fawcett J.A."/>
            <person name="Gundlach H."/>
            <person name="Hanada K."/>
            <person name="Heyl A."/>
            <person name="Hicks K.A."/>
            <person name="Hugh J."/>
            <person name="Lohr M."/>
            <person name="Mayer K."/>
            <person name="Melkozernov A."/>
            <person name="Murata T."/>
            <person name="Nelson D."/>
            <person name="Pils B."/>
            <person name="Prigge M."/>
            <person name="Reiss B."/>
            <person name="Renner T."/>
            <person name="Rombauts S."/>
            <person name="Rushton P."/>
            <person name="Sanderfoot A."/>
            <person name="Schween G."/>
            <person name="Shiu S.-H."/>
            <person name="Stueber K."/>
            <person name="Theodoulou F.L."/>
            <person name="Tu H."/>
            <person name="Van de Peer Y."/>
            <person name="Verrier P.J."/>
            <person name="Waters E."/>
            <person name="Wood A."/>
            <person name="Yang L."/>
            <person name="Cove D."/>
            <person name="Cuming A."/>
            <person name="Hasebe M."/>
            <person name="Lucas S."/>
            <person name="Mishler D.B."/>
            <person name="Reski R."/>
            <person name="Grigoriev I."/>
            <person name="Quatrano R.S."/>
            <person name="Boore J.L."/>
        </authorList>
    </citation>
    <scope>NUCLEOTIDE SEQUENCE [LARGE SCALE GENOMIC DNA]</scope>
    <source>
        <strain evidence="3 4">cv. Gransden 2004</strain>
    </source>
</reference>
<dbReference type="Proteomes" id="UP000006727">
    <property type="component" value="Chromosome 1"/>
</dbReference>
<dbReference type="Gramene" id="Pp3c1_40560V3.1">
    <property type="protein sequence ID" value="PAC:32971005.CDS.1"/>
    <property type="gene ID" value="Pp3c1_40560"/>
</dbReference>
<evidence type="ECO:0000313" key="3">
    <source>
        <dbReference type="EnsemblPlants" id="PAC:32971005.CDS.1"/>
    </source>
</evidence>
<dbReference type="EnsemblPlants" id="Pp3c1_40560V3.1">
    <property type="protein sequence ID" value="PAC:32971005.CDS.1"/>
    <property type="gene ID" value="Pp3c1_40560"/>
</dbReference>
<reference evidence="2 4" key="2">
    <citation type="journal article" date="2018" name="Plant J.">
        <title>The Physcomitrella patens chromosome-scale assembly reveals moss genome structure and evolution.</title>
        <authorList>
            <person name="Lang D."/>
            <person name="Ullrich K.K."/>
            <person name="Murat F."/>
            <person name="Fuchs J."/>
            <person name="Jenkins J."/>
            <person name="Haas F.B."/>
            <person name="Piednoel M."/>
            <person name="Gundlach H."/>
            <person name="Van Bel M."/>
            <person name="Meyberg R."/>
            <person name="Vives C."/>
            <person name="Morata J."/>
            <person name="Symeonidi A."/>
            <person name="Hiss M."/>
            <person name="Muchero W."/>
            <person name="Kamisugi Y."/>
            <person name="Saleh O."/>
            <person name="Blanc G."/>
            <person name="Decker E.L."/>
            <person name="van Gessel N."/>
            <person name="Grimwood J."/>
            <person name="Hayes R.D."/>
            <person name="Graham S.W."/>
            <person name="Gunter L.E."/>
            <person name="McDaniel S.F."/>
            <person name="Hoernstein S.N.W."/>
            <person name="Larsson A."/>
            <person name="Li F.W."/>
            <person name="Perroud P.F."/>
            <person name="Phillips J."/>
            <person name="Ranjan P."/>
            <person name="Rokshar D.S."/>
            <person name="Rothfels C.J."/>
            <person name="Schneider L."/>
            <person name="Shu S."/>
            <person name="Stevenson D.W."/>
            <person name="Thummler F."/>
            <person name="Tillich M."/>
            <person name="Villarreal Aguilar J.C."/>
            <person name="Widiez T."/>
            <person name="Wong G.K."/>
            <person name="Wymore A."/>
            <person name="Zhang Y."/>
            <person name="Zimmer A.D."/>
            <person name="Quatrano R.S."/>
            <person name="Mayer K.F.X."/>
            <person name="Goodstein D."/>
            <person name="Casacuberta J.M."/>
            <person name="Vandepoele K."/>
            <person name="Reski R."/>
            <person name="Cuming A.C."/>
            <person name="Tuskan G.A."/>
            <person name="Maumus F."/>
            <person name="Salse J."/>
            <person name="Schmutz J."/>
            <person name="Rensing S.A."/>
        </authorList>
    </citation>
    <scope>NUCLEOTIDE SEQUENCE [LARGE SCALE GENOMIC DNA]</scope>
    <source>
        <strain evidence="3 4">cv. Gransden 2004</strain>
    </source>
</reference>
<keyword evidence="4" id="KW-1185">Reference proteome</keyword>